<dbReference type="InterPro" id="IPR036283">
    <property type="entry name" value="NOB1_Zf-like_sf"/>
</dbReference>
<evidence type="ECO:0000313" key="12">
    <source>
        <dbReference type="EMBL" id="KAF2646652.1"/>
    </source>
</evidence>
<dbReference type="InterPro" id="IPR039907">
    <property type="entry name" value="NOB1"/>
</dbReference>
<comment type="function">
    <text evidence="7">Required for the synthesis of 40S ribosome subunits. Has a role in processing 20S pre-rRNA into the mature 18S rRNA, where it is required for cleavage at the 3' end of the mature 18S rRNA (D-site). Accompanies the 20S pre-rRNA from the nucleus to the cytoplasm.</text>
</comment>
<feature type="region of interest" description="Disordered" evidence="9">
    <location>
        <begin position="120"/>
        <end position="304"/>
    </location>
</feature>
<dbReference type="Gene3D" id="3.40.50.1010">
    <property type="entry name" value="5'-nuclease"/>
    <property type="match status" value="1"/>
</dbReference>
<dbReference type="InterPro" id="IPR014881">
    <property type="entry name" value="NOB1_Zn-bd"/>
</dbReference>
<feature type="compositionally biased region" description="Basic and acidic residues" evidence="9">
    <location>
        <begin position="246"/>
        <end position="258"/>
    </location>
</feature>
<evidence type="ECO:0000256" key="6">
    <source>
        <dbReference type="ARBA" id="ARBA00023242"/>
    </source>
</evidence>
<feature type="domain" description="Nin one binding (NOB1) Zn-ribbon-like" evidence="10">
    <location>
        <begin position="398"/>
        <end position="469"/>
    </location>
</feature>
<feature type="compositionally biased region" description="Basic and acidic residues" evidence="9">
    <location>
        <begin position="171"/>
        <end position="190"/>
    </location>
</feature>
<evidence type="ECO:0000256" key="9">
    <source>
        <dbReference type="SAM" id="MobiDB-lite"/>
    </source>
</evidence>
<evidence type="ECO:0000259" key="11">
    <source>
        <dbReference type="Pfam" id="PF17146"/>
    </source>
</evidence>
<feature type="domain" description="Ribonuclease PIN" evidence="11">
    <location>
        <begin position="23"/>
        <end position="114"/>
    </location>
</feature>
<feature type="region of interest" description="Disordered" evidence="9">
    <location>
        <begin position="524"/>
        <end position="549"/>
    </location>
</feature>
<dbReference type="CDD" id="cd09876">
    <property type="entry name" value="PIN_Nob1-like"/>
    <property type="match status" value="1"/>
</dbReference>
<keyword evidence="2" id="KW-0540">Nuclease</keyword>
<keyword evidence="13" id="KW-1185">Reference proteome</keyword>
<comment type="subcellular location">
    <subcellularLocation>
        <location evidence="7">Nucleus</location>
        <location evidence="7">Nucleolus</location>
    </subcellularLocation>
</comment>
<evidence type="ECO:0000256" key="5">
    <source>
        <dbReference type="ARBA" id="ARBA00022833"/>
    </source>
</evidence>
<dbReference type="AlphaFoldDB" id="A0A6A6SH35"/>
<feature type="binding site" evidence="8">
    <location>
        <position position="411"/>
    </location>
    <ligand>
        <name>Zn(2+)</name>
        <dbReference type="ChEBI" id="CHEBI:29105"/>
    </ligand>
</feature>
<evidence type="ECO:0000259" key="10">
    <source>
        <dbReference type="Pfam" id="PF08772"/>
    </source>
</evidence>
<keyword evidence="5 7" id="KW-0862">Zinc</keyword>
<dbReference type="GO" id="GO:0016787">
    <property type="term" value="F:hydrolase activity"/>
    <property type="evidence" value="ECO:0007669"/>
    <property type="project" value="UniProtKB-KW"/>
</dbReference>
<evidence type="ECO:0000256" key="2">
    <source>
        <dbReference type="ARBA" id="ARBA00022722"/>
    </source>
</evidence>
<feature type="compositionally biased region" description="Basic residues" evidence="9">
    <location>
        <begin position="224"/>
        <end position="237"/>
    </location>
</feature>
<evidence type="ECO:0000256" key="1">
    <source>
        <dbReference type="ARBA" id="ARBA00005858"/>
    </source>
</evidence>
<feature type="region of interest" description="Disordered" evidence="9">
    <location>
        <begin position="316"/>
        <end position="364"/>
    </location>
</feature>
<feature type="binding site" evidence="8">
    <location>
        <position position="408"/>
    </location>
    <ligand>
        <name>Zn(2+)</name>
        <dbReference type="ChEBI" id="CHEBI:29105"/>
    </ligand>
</feature>
<dbReference type="Gene3D" id="6.20.210.10">
    <property type="entry name" value="Nin one binding (NOB1), Zn-ribbon-like"/>
    <property type="match status" value="1"/>
</dbReference>
<feature type="binding site" evidence="8">
    <location>
        <position position="426"/>
    </location>
    <ligand>
        <name>Zn(2+)</name>
        <dbReference type="ChEBI" id="CHEBI:29105"/>
    </ligand>
</feature>
<dbReference type="FunFam" id="3.40.50.1010:FF:000020">
    <property type="entry name" value="20S-pre-rRNA D-site endonuclease NOB1"/>
    <property type="match status" value="1"/>
</dbReference>
<sequence length="549" mass="59847">MAQKLSKPPQMDSTTSKKPIHSIILDTGPLIKNAISISTIIGSAEQLYTTPAIISEIRDAATRSRVETTLMPFLNIKTPTPASYEFVSAFAKKTGDFSVLSRQDLGILALAYEVHCERHGGTFGLRDEPGKPVKKTPEEEEAEKEAEEKSNENKLAAKQEQGAGNESTEQEENKDGERNGEKVLSEKNEETIVAEQSANVNVAEQPIEAEKTDEQGWETVGKKQTGKGKYKSRKQKPFKQNGQEIKGLKEESNSRPAERSNAAEVGPTGTPTEQDAQSQEKSTEPETTPQEGIPASMKEDAAPAETLEQDIASLNISSTQEPPVDSAAPTSESDDSDGEWITPSNLTKHQAKDSGGASAPLSTEQPQIGVATMTSDYAMQNVLLQMNLNLLSPSMQRIRNIRSTILRCHACFLTTKQMDKQFCPRCGGATLARVSCSTDKNGVFRVHLSAKYQYNKRGNKYSVPKPVAGTSNGRQREKGGGQGGWGRDLVLSEDQKEYQKQVDEGSRAKTRDLMDADYLPGILTGDRGKAISGKPKVGAGRNINSRKRF</sequence>
<dbReference type="GO" id="GO:0046872">
    <property type="term" value="F:metal ion binding"/>
    <property type="evidence" value="ECO:0007669"/>
    <property type="project" value="UniProtKB-UniRule"/>
</dbReference>
<keyword evidence="6 7" id="KW-0539">Nucleus</keyword>
<dbReference type="Proteomes" id="UP000799753">
    <property type="component" value="Unassembled WGS sequence"/>
</dbReference>
<dbReference type="Pfam" id="PF08772">
    <property type="entry name" value="Zn_ribbon_NOB1"/>
    <property type="match status" value="1"/>
</dbReference>
<dbReference type="GO" id="GO:0005730">
    <property type="term" value="C:nucleolus"/>
    <property type="evidence" value="ECO:0007669"/>
    <property type="project" value="UniProtKB-SubCell"/>
</dbReference>
<dbReference type="PANTHER" id="PTHR12814:SF2">
    <property type="entry name" value="RNA-BINDING PROTEIN NOB1"/>
    <property type="match status" value="1"/>
</dbReference>
<dbReference type="GO" id="GO:0004521">
    <property type="term" value="F:RNA endonuclease activity"/>
    <property type="evidence" value="ECO:0007669"/>
    <property type="project" value="UniProtKB-UniRule"/>
</dbReference>
<dbReference type="InterPro" id="IPR033411">
    <property type="entry name" value="Ribonuclease_PIN"/>
</dbReference>
<protein>
    <recommendedName>
        <fullName evidence="7">20S-pre-rRNA D-site endonuclease NOB1</fullName>
    </recommendedName>
</protein>
<dbReference type="GO" id="GO:0030688">
    <property type="term" value="C:preribosome, small subunit precursor"/>
    <property type="evidence" value="ECO:0007669"/>
    <property type="project" value="TreeGrafter"/>
</dbReference>
<evidence type="ECO:0000256" key="4">
    <source>
        <dbReference type="ARBA" id="ARBA00022801"/>
    </source>
</evidence>
<feature type="binding site" evidence="8">
    <location>
        <position position="423"/>
    </location>
    <ligand>
        <name>Zn(2+)</name>
        <dbReference type="ChEBI" id="CHEBI:29105"/>
    </ligand>
</feature>
<name>A0A6A6SH35_9PLEO</name>
<evidence type="ECO:0000256" key="3">
    <source>
        <dbReference type="ARBA" id="ARBA00022723"/>
    </source>
</evidence>
<dbReference type="PANTHER" id="PTHR12814">
    <property type="entry name" value="RNA-BINDING PROTEIN NOB1"/>
    <property type="match status" value="1"/>
</dbReference>
<dbReference type="EMBL" id="MU006776">
    <property type="protein sequence ID" value="KAF2646652.1"/>
    <property type="molecule type" value="Genomic_DNA"/>
</dbReference>
<evidence type="ECO:0000256" key="7">
    <source>
        <dbReference type="PIRNR" id="PIRNR037125"/>
    </source>
</evidence>
<dbReference type="Pfam" id="PF17146">
    <property type="entry name" value="PIN_6"/>
    <property type="match status" value="1"/>
</dbReference>
<evidence type="ECO:0000256" key="8">
    <source>
        <dbReference type="PIRSR" id="PIRSR037125-1"/>
    </source>
</evidence>
<comment type="similarity">
    <text evidence="1 7">Belongs to the NOB1 family.</text>
</comment>
<accession>A0A6A6SH35</accession>
<gene>
    <name evidence="12" type="ORF">P280DRAFT_464850</name>
</gene>
<keyword evidence="3 7" id="KW-0479">Metal-binding</keyword>
<feature type="compositionally biased region" description="Basic and acidic residues" evidence="9">
    <location>
        <begin position="120"/>
        <end position="137"/>
    </location>
</feature>
<evidence type="ECO:0000313" key="13">
    <source>
        <dbReference type="Proteomes" id="UP000799753"/>
    </source>
</evidence>
<dbReference type="PIRSF" id="PIRSF037125">
    <property type="entry name" value="D-site_20S_pre-rRNA_nuclease"/>
    <property type="match status" value="1"/>
</dbReference>
<feature type="compositionally biased region" description="Polar residues" evidence="9">
    <location>
        <begin position="269"/>
        <end position="290"/>
    </location>
</feature>
<organism evidence="12 13">
    <name type="scientific">Massarina eburnea CBS 473.64</name>
    <dbReference type="NCBI Taxonomy" id="1395130"/>
    <lineage>
        <taxon>Eukaryota</taxon>
        <taxon>Fungi</taxon>
        <taxon>Dikarya</taxon>
        <taxon>Ascomycota</taxon>
        <taxon>Pezizomycotina</taxon>
        <taxon>Dothideomycetes</taxon>
        <taxon>Pleosporomycetidae</taxon>
        <taxon>Pleosporales</taxon>
        <taxon>Massarineae</taxon>
        <taxon>Massarinaceae</taxon>
        <taxon>Massarina</taxon>
    </lineage>
</organism>
<reference evidence="12" key="1">
    <citation type="journal article" date="2020" name="Stud. Mycol.">
        <title>101 Dothideomycetes genomes: a test case for predicting lifestyles and emergence of pathogens.</title>
        <authorList>
            <person name="Haridas S."/>
            <person name="Albert R."/>
            <person name="Binder M."/>
            <person name="Bloem J."/>
            <person name="Labutti K."/>
            <person name="Salamov A."/>
            <person name="Andreopoulos B."/>
            <person name="Baker S."/>
            <person name="Barry K."/>
            <person name="Bills G."/>
            <person name="Bluhm B."/>
            <person name="Cannon C."/>
            <person name="Castanera R."/>
            <person name="Culley D."/>
            <person name="Daum C."/>
            <person name="Ezra D."/>
            <person name="Gonzalez J."/>
            <person name="Henrissat B."/>
            <person name="Kuo A."/>
            <person name="Liang C."/>
            <person name="Lipzen A."/>
            <person name="Lutzoni F."/>
            <person name="Magnuson J."/>
            <person name="Mondo S."/>
            <person name="Nolan M."/>
            <person name="Ohm R."/>
            <person name="Pangilinan J."/>
            <person name="Park H.-J."/>
            <person name="Ramirez L."/>
            <person name="Alfaro M."/>
            <person name="Sun H."/>
            <person name="Tritt A."/>
            <person name="Yoshinaga Y."/>
            <person name="Zwiers L.-H."/>
            <person name="Turgeon B."/>
            <person name="Goodwin S."/>
            <person name="Spatafora J."/>
            <person name="Crous P."/>
            <person name="Grigoriev I."/>
        </authorList>
    </citation>
    <scope>NUCLEOTIDE SEQUENCE</scope>
    <source>
        <strain evidence="12">CBS 473.64</strain>
    </source>
</reference>
<dbReference type="SUPFAM" id="SSF144206">
    <property type="entry name" value="NOB1 zinc finger-like"/>
    <property type="match status" value="1"/>
</dbReference>
<feature type="compositionally biased region" description="Basic and acidic residues" evidence="9">
    <location>
        <begin position="146"/>
        <end position="157"/>
    </location>
</feature>
<dbReference type="GO" id="GO:0005737">
    <property type="term" value="C:cytoplasm"/>
    <property type="evidence" value="ECO:0007669"/>
    <property type="project" value="UniProtKB-ARBA"/>
</dbReference>
<proteinExistence type="inferred from homology"/>
<feature type="region of interest" description="Disordered" evidence="9">
    <location>
        <begin position="461"/>
        <end position="487"/>
    </location>
</feature>
<dbReference type="InterPro" id="IPR017117">
    <property type="entry name" value="Nob1_euk"/>
</dbReference>
<dbReference type="OrthoDB" id="446759at2759"/>
<keyword evidence="4" id="KW-0378">Hydrolase</keyword>
<dbReference type="GO" id="GO:0030490">
    <property type="term" value="P:maturation of SSU-rRNA"/>
    <property type="evidence" value="ECO:0007669"/>
    <property type="project" value="TreeGrafter"/>
</dbReference>